<keyword evidence="1" id="KW-0732">Signal</keyword>
<sequence>MRSIGTLAFLSSKAFAAHPRLAAHWAAAVASARADMDQDKTVRTLRATVDCNGIAPARDTHRDDIRALGIEQLEELTGERP</sequence>
<organism evidence="2 3">
    <name type="scientific">Marichromatium purpuratum 984</name>
    <dbReference type="NCBI Taxonomy" id="765910"/>
    <lineage>
        <taxon>Bacteria</taxon>
        <taxon>Pseudomonadati</taxon>
        <taxon>Pseudomonadota</taxon>
        <taxon>Gammaproteobacteria</taxon>
        <taxon>Chromatiales</taxon>
        <taxon>Chromatiaceae</taxon>
        <taxon>Marichromatium</taxon>
    </lineage>
</organism>
<gene>
    <name evidence="2" type="ORF">MARPU_10235</name>
</gene>
<feature type="chain" id="PRO_5004787485" evidence="1">
    <location>
        <begin position="17"/>
        <end position="81"/>
    </location>
</feature>
<dbReference type="KEGG" id="mpur:MARPU_10235"/>
<dbReference type="Proteomes" id="UP000005275">
    <property type="component" value="Chromosome"/>
</dbReference>
<proteinExistence type="predicted"/>
<dbReference type="RefSeq" id="WP_005224271.1">
    <property type="nucleotide sequence ID" value="NZ_CP007031.1"/>
</dbReference>
<evidence type="ECO:0000256" key="1">
    <source>
        <dbReference type="SAM" id="SignalP"/>
    </source>
</evidence>
<dbReference type="AlphaFoldDB" id="W0E459"/>
<keyword evidence="3" id="KW-1185">Reference proteome</keyword>
<accession>W0E459</accession>
<evidence type="ECO:0000313" key="3">
    <source>
        <dbReference type="Proteomes" id="UP000005275"/>
    </source>
</evidence>
<evidence type="ECO:0000313" key="2">
    <source>
        <dbReference type="EMBL" id="AHF05532.1"/>
    </source>
</evidence>
<protein>
    <submittedName>
        <fullName evidence="2">Uncharacterized protein</fullName>
    </submittedName>
</protein>
<dbReference type="HOGENOM" id="CLU_2569795_0_0_6"/>
<dbReference type="STRING" id="765910.MARPU_10235"/>
<reference evidence="2 3" key="1">
    <citation type="submission" date="2013-12" db="EMBL/GenBank/DDBJ databases">
        <authorList>
            <consortium name="DOE Joint Genome Institute"/>
            <person name="Bryant D.A."/>
            <person name="Huntemann M."/>
            <person name="Han J."/>
            <person name="Chen A."/>
            <person name="Kyrpides N."/>
            <person name="Mavromatis K."/>
            <person name="Markowitz V."/>
            <person name="Palaniappan K."/>
            <person name="Ivanova N."/>
            <person name="Schaumberg A."/>
            <person name="Pati A."/>
            <person name="Liolios K."/>
            <person name="Nordberg H.P."/>
            <person name="Cantor M.N."/>
            <person name="Hua S.X."/>
            <person name="Woyke T."/>
        </authorList>
    </citation>
    <scope>NUCLEOTIDE SEQUENCE [LARGE SCALE GENOMIC DNA]</scope>
    <source>
        <strain evidence="2 3">984</strain>
    </source>
</reference>
<dbReference type="EMBL" id="CP007031">
    <property type="protein sequence ID" value="AHF05532.1"/>
    <property type="molecule type" value="Genomic_DNA"/>
</dbReference>
<feature type="signal peptide" evidence="1">
    <location>
        <begin position="1"/>
        <end position="16"/>
    </location>
</feature>
<name>W0E459_MARPU</name>